<sequence>MVFLKDRIPTIEDTGMAGLGRRAELARSWMFEASFPLWSENGVADGGGFWESLDLQGRPLENPVSRVRVQARQVFVFALAAVMGWQPKRSLELVRTGLRTLHQACRREDGLYGRTVDLNSRELSDDRADLYDSAFVLLAHAWALRAGAGAVALTGGMALSMAIDQRLRCLENRGRYFERLPTIGRVEQNPHMHLLEASLAWHEAARDQRSLLRSQELVALMESRFVDRKLSGLREIFAEDWGPHEDDRFEAGHQYEWVWLLHEHARICGGPVSSAAALLYRKARELTLPNGRLYLSHTLQGDIREPVHRCWGLTEALKAQLALVCSGNTDSITVANEIFDRLWADHIQGAVSGGWLDRLDASGTPVSNDMPASTGYHIYLAISELLRAEKVVKG</sequence>
<dbReference type="InterPro" id="IPR010819">
    <property type="entry name" value="AGE/CE"/>
</dbReference>
<evidence type="ECO:0000313" key="3">
    <source>
        <dbReference type="EMBL" id="MBB3061196.1"/>
    </source>
</evidence>
<dbReference type="GO" id="GO:0005975">
    <property type="term" value="P:carbohydrate metabolic process"/>
    <property type="evidence" value="ECO:0007669"/>
    <property type="project" value="InterPro"/>
</dbReference>
<accession>A0A7W4Z939</accession>
<protein>
    <submittedName>
        <fullName evidence="3">Mannose-6-phosphate isomerase</fullName>
        <ecNumber evidence="3">5.3.1.8</ecNumber>
    </submittedName>
</protein>
<dbReference type="Proteomes" id="UP000535937">
    <property type="component" value="Unassembled WGS sequence"/>
</dbReference>
<dbReference type="InterPro" id="IPR008928">
    <property type="entry name" value="6-hairpin_glycosidase_sf"/>
</dbReference>
<organism evidence="3 4">
    <name type="scientific">Microbulbifer rhizosphaerae</name>
    <dbReference type="NCBI Taxonomy" id="1562603"/>
    <lineage>
        <taxon>Bacteria</taxon>
        <taxon>Pseudomonadati</taxon>
        <taxon>Pseudomonadota</taxon>
        <taxon>Gammaproteobacteria</taxon>
        <taxon>Cellvibrionales</taxon>
        <taxon>Microbulbiferaceae</taxon>
        <taxon>Microbulbifer</taxon>
    </lineage>
</organism>
<dbReference type="AlphaFoldDB" id="A0A7W4Z939"/>
<dbReference type="Gene3D" id="1.50.10.10">
    <property type="match status" value="1"/>
</dbReference>
<dbReference type="Pfam" id="PF07221">
    <property type="entry name" value="GlcNAc_2-epim"/>
    <property type="match status" value="1"/>
</dbReference>
<dbReference type="EC" id="5.3.1.8" evidence="3"/>
<dbReference type="SUPFAM" id="SSF48208">
    <property type="entry name" value="Six-hairpin glycosidases"/>
    <property type="match status" value="1"/>
</dbReference>
<dbReference type="GO" id="GO:0004476">
    <property type="term" value="F:mannose-6-phosphate isomerase activity"/>
    <property type="evidence" value="ECO:0007669"/>
    <property type="project" value="UniProtKB-EC"/>
</dbReference>
<reference evidence="3 4" key="1">
    <citation type="submission" date="2020-08" db="EMBL/GenBank/DDBJ databases">
        <title>Genomic Encyclopedia of Type Strains, Phase III (KMG-III): the genomes of soil and plant-associated and newly described type strains.</title>
        <authorList>
            <person name="Whitman W."/>
        </authorList>
    </citation>
    <scope>NUCLEOTIDE SEQUENCE [LARGE SCALE GENOMIC DNA]</scope>
    <source>
        <strain evidence="3 4">CECT 8799</strain>
    </source>
</reference>
<dbReference type="EMBL" id="JACHWZ010000008">
    <property type="protein sequence ID" value="MBB3061196.1"/>
    <property type="molecule type" value="Genomic_DNA"/>
</dbReference>
<comment type="similarity">
    <text evidence="1">Belongs to the N-acylglucosamine 2-epimerase family.</text>
</comment>
<evidence type="ECO:0000256" key="1">
    <source>
        <dbReference type="ARBA" id="ARBA00008558"/>
    </source>
</evidence>
<comment type="caution">
    <text evidence="3">The sequence shown here is derived from an EMBL/GenBank/DDBJ whole genome shotgun (WGS) entry which is preliminary data.</text>
</comment>
<evidence type="ECO:0000256" key="2">
    <source>
        <dbReference type="ARBA" id="ARBA00023235"/>
    </source>
</evidence>
<keyword evidence="2 3" id="KW-0413">Isomerase</keyword>
<dbReference type="InterPro" id="IPR012341">
    <property type="entry name" value="6hp_glycosidase-like_sf"/>
</dbReference>
<gene>
    <name evidence="3" type="ORF">FHS09_002029</name>
</gene>
<keyword evidence="4" id="KW-1185">Reference proteome</keyword>
<proteinExistence type="inferred from homology"/>
<dbReference type="PANTHER" id="PTHR15108">
    <property type="entry name" value="N-ACYLGLUCOSAMINE-2-EPIMERASE"/>
    <property type="match status" value="1"/>
</dbReference>
<name>A0A7W4Z939_9GAMM</name>
<dbReference type="RefSeq" id="WP_183459364.1">
    <property type="nucleotide sequence ID" value="NZ_JACHWZ010000008.1"/>
</dbReference>
<evidence type="ECO:0000313" key="4">
    <source>
        <dbReference type="Proteomes" id="UP000535937"/>
    </source>
</evidence>